<dbReference type="Gene3D" id="3.40.50.1000">
    <property type="entry name" value="HAD superfamily/HAD-like"/>
    <property type="match status" value="1"/>
</dbReference>
<comment type="caution">
    <text evidence="5">The sequence shown here is derived from an EMBL/GenBank/DDBJ whole genome shotgun (WGS) entry which is preliminary data.</text>
</comment>
<dbReference type="Gene3D" id="1.10.150.240">
    <property type="entry name" value="Putative phosphatase, domain 2"/>
    <property type="match status" value="1"/>
</dbReference>
<dbReference type="InterPro" id="IPR023214">
    <property type="entry name" value="HAD_sf"/>
</dbReference>
<dbReference type="InterPro" id="IPR050155">
    <property type="entry name" value="HAD-like_hydrolase_sf"/>
</dbReference>
<dbReference type="AlphaFoldDB" id="A0A2A4HWZ5"/>
<evidence type="ECO:0000256" key="4">
    <source>
        <dbReference type="ARBA" id="ARBA00013078"/>
    </source>
</evidence>
<comment type="catalytic activity">
    <reaction evidence="1">
        <text>2-phosphoglycolate + H2O = glycolate + phosphate</text>
        <dbReference type="Rhea" id="RHEA:14369"/>
        <dbReference type="ChEBI" id="CHEBI:15377"/>
        <dbReference type="ChEBI" id="CHEBI:29805"/>
        <dbReference type="ChEBI" id="CHEBI:43474"/>
        <dbReference type="ChEBI" id="CHEBI:58033"/>
        <dbReference type="EC" id="3.1.3.18"/>
    </reaction>
</comment>
<evidence type="ECO:0000313" key="6">
    <source>
        <dbReference type="Proteomes" id="UP000218784"/>
    </source>
</evidence>
<dbReference type="Proteomes" id="UP000218784">
    <property type="component" value="Unassembled WGS sequence"/>
</dbReference>
<dbReference type="EMBL" id="NWVD01000007">
    <property type="protein sequence ID" value="PCG08205.1"/>
    <property type="molecule type" value="Genomic_DNA"/>
</dbReference>
<dbReference type="SFLD" id="SFLDG01129">
    <property type="entry name" value="C1.5:_HAD__Beta-PGM__Phosphata"/>
    <property type="match status" value="1"/>
</dbReference>
<accession>A0A2A4HWZ5</accession>
<dbReference type="InterPro" id="IPR023198">
    <property type="entry name" value="PGP-like_dom2"/>
</dbReference>
<reference evidence="5 6" key="1">
    <citation type="submission" date="2017-09" db="EMBL/GenBank/DDBJ databases">
        <title>Sphingomonas ginsenosidimutans KACC 14949, whole genome shotgun sequence.</title>
        <authorList>
            <person name="Feng G."/>
            <person name="Zhu H."/>
        </authorList>
    </citation>
    <scope>NUCLEOTIDE SEQUENCE [LARGE SCALE GENOMIC DNA]</scope>
    <source>
        <strain evidence="5 6">KACC 14949</strain>
    </source>
</reference>
<organism evidence="5 6">
    <name type="scientific">Sphingomonas ginsenosidimutans</name>
    <dbReference type="NCBI Taxonomy" id="862134"/>
    <lineage>
        <taxon>Bacteria</taxon>
        <taxon>Pseudomonadati</taxon>
        <taxon>Pseudomonadota</taxon>
        <taxon>Alphaproteobacteria</taxon>
        <taxon>Sphingomonadales</taxon>
        <taxon>Sphingomonadaceae</taxon>
        <taxon>Sphingomonas</taxon>
    </lineage>
</organism>
<dbReference type="Pfam" id="PF13419">
    <property type="entry name" value="HAD_2"/>
    <property type="match status" value="1"/>
</dbReference>
<dbReference type="SUPFAM" id="SSF56784">
    <property type="entry name" value="HAD-like"/>
    <property type="match status" value="1"/>
</dbReference>
<dbReference type="GO" id="GO:0006281">
    <property type="term" value="P:DNA repair"/>
    <property type="evidence" value="ECO:0007669"/>
    <property type="project" value="TreeGrafter"/>
</dbReference>
<dbReference type="InterPro" id="IPR006439">
    <property type="entry name" value="HAD-SF_hydro_IA"/>
</dbReference>
<dbReference type="InterPro" id="IPR041492">
    <property type="entry name" value="HAD_2"/>
</dbReference>
<evidence type="ECO:0000256" key="2">
    <source>
        <dbReference type="ARBA" id="ARBA00004818"/>
    </source>
</evidence>
<dbReference type="SFLD" id="SFLDS00003">
    <property type="entry name" value="Haloacid_Dehalogenase"/>
    <property type="match status" value="1"/>
</dbReference>
<comment type="pathway">
    <text evidence="2">Organic acid metabolism; glycolate biosynthesis; glycolate from 2-phosphoglycolate: step 1/1.</text>
</comment>
<dbReference type="GO" id="GO:0008967">
    <property type="term" value="F:phosphoglycolate phosphatase activity"/>
    <property type="evidence" value="ECO:0007669"/>
    <property type="project" value="UniProtKB-EC"/>
</dbReference>
<dbReference type="NCBIfam" id="TIGR01549">
    <property type="entry name" value="HAD-SF-IA-v1"/>
    <property type="match status" value="1"/>
</dbReference>
<dbReference type="EC" id="3.1.3.18" evidence="4"/>
<gene>
    <name evidence="5" type="ORF">COA17_14165</name>
</gene>
<comment type="similarity">
    <text evidence="3">Belongs to the HAD-like hydrolase superfamily. CbbY/CbbZ/Gph/YieH family.</text>
</comment>
<dbReference type="GO" id="GO:0005829">
    <property type="term" value="C:cytosol"/>
    <property type="evidence" value="ECO:0007669"/>
    <property type="project" value="TreeGrafter"/>
</dbReference>
<dbReference type="RefSeq" id="WP_096613317.1">
    <property type="nucleotide sequence ID" value="NZ_NWVD01000007.1"/>
</dbReference>
<protein>
    <recommendedName>
        <fullName evidence="4">phosphoglycolate phosphatase</fullName>
        <ecNumber evidence="4">3.1.3.18</ecNumber>
    </recommendedName>
</protein>
<evidence type="ECO:0000256" key="3">
    <source>
        <dbReference type="ARBA" id="ARBA00006171"/>
    </source>
</evidence>
<keyword evidence="6" id="KW-1185">Reference proteome</keyword>
<proteinExistence type="inferred from homology"/>
<dbReference type="InterPro" id="IPR036412">
    <property type="entry name" value="HAD-like_sf"/>
</dbReference>
<dbReference type="PANTHER" id="PTHR43434">
    <property type="entry name" value="PHOSPHOGLYCOLATE PHOSPHATASE"/>
    <property type="match status" value="1"/>
</dbReference>
<evidence type="ECO:0000313" key="5">
    <source>
        <dbReference type="EMBL" id="PCG08205.1"/>
    </source>
</evidence>
<dbReference type="PANTHER" id="PTHR43434:SF1">
    <property type="entry name" value="PHOSPHOGLYCOLATE PHOSPHATASE"/>
    <property type="match status" value="1"/>
</dbReference>
<name>A0A2A4HWZ5_9SPHN</name>
<sequence length="222" mass="23437">MAHLRFDIIGLDLDGTLLDTSGDLAAAVNHALASAGRPLLTVEQVKPMIGGGARHMLAQGMAATGGCDDAELDVLHRRLLDYYEANISRLTQPYPHALDTLDRLAAMGVKLAIVTNKLERFARAVLGDLRLTDRFGCIIGGDTMGPGNGKPSRMPIDAMIERCGGGTAAFVGDSIFDVAAAHAAGIPAVACRFGFLMQPVEELGADAIIDGFDQLIPTLERL</sequence>
<evidence type="ECO:0000256" key="1">
    <source>
        <dbReference type="ARBA" id="ARBA00000830"/>
    </source>
</evidence>